<accession>A0A830HR46</accession>
<dbReference type="EMBL" id="BNJQ01000025">
    <property type="protein sequence ID" value="GHP09614.1"/>
    <property type="molecule type" value="Genomic_DNA"/>
</dbReference>
<organism evidence="2 3">
    <name type="scientific">Pycnococcus provasolii</name>
    <dbReference type="NCBI Taxonomy" id="41880"/>
    <lineage>
        <taxon>Eukaryota</taxon>
        <taxon>Viridiplantae</taxon>
        <taxon>Chlorophyta</taxon>
        <taxon>Pseudoscourfieldiophyceae</taxon>
        <taxon>Pseudoscourfieldiales</taxon>
        <taxon>Pycnococcaceae</taxon>
        <taxon>Pycnococcus</taxon>
    </lineage>
</organism>
<dbReference type="Gene3D" id="3.90.950.10">
    <property type="match status" value="1"/>
</dbReference>
<gene>
    <name evidence="2" type="ORF">PPROV_000834900</name>
</gene>
<proteinExistence type="inferred from homology"/>
<evidence type="ECO:0008006" key="4">
    <source>
        <dbReference type="Google" id="ProtNLM"/>
    </source>
</evidence>
<evidence type="ECO:0000313" key="2">
    <source>
        <dbReference type="EMBL" id="GHP09614.1"/>
    </source>
</evidence>
<dbReference type="AlphaFoldDB" id="A0A830HR46"/>
<evidence type="ECO:0000313" key="3">
    <source>
        <dbReference type="Proteomes" id="UP000660262"/>
    </source>
</evidence>
<name>A0A830HR46_9CHLO</name>
<dbReference type="HAMAP" id="MF_00528">
    <property type="entry name" value="Maf"/>
    <property type="match status" value="1"/>
</dbReference>
<dbReference type="OrthoDB" id="10267058at2759"/>
<dbReference type="PIRSF" id="PIRSF006305">
    <property type="entry name" value="Maf"/>
    <property type="match status" value="1"/>
</dbReference>
<protein>
    <recommendedName>
        <fullName evidence="4">Maf-like protein</fullName>
    </recommendedName>
</protein>
<dbReference type="Proteomes" id="UP000660262">
    <property type="component" value="Unassembled WGS sequence"/>
</dbReference>
<dbReference type="PANTHER" id="PTHR43213">
    <property type="entry name" value="BIFUNCTIONAL DTTP/UTP PYROPHOSPHATASE/METHYLTRANSFERASE PROTEIN-RELATED"/>
    <property type="match status" value="1"/>
</dbReference>
<dbReference type="GO" id="GO:0047429">
    <property type="term" value="F:nucleoside triphosphate diphosphatase activity"/>
    <property type="evidence" value="ECO:0007669"/>
    <property type="project" value="InterPro"/>
</dbReference>
<dbReference type="InterPro" id="IPR003697">
    <property type="entry name" value="Maf-like"/>
</dbReference>
<sequence length="217" mass="23452">MLLPRLPQTSPLYAPSPALLRLLETSRVVLGSASASRATILNQASVPFRVLKPNIDEKAIRFSNPVELVSALARAKTQALLDMKPECDFLIACDQVVVCDGEICEKPESKEEATERWRAYRTHHPSTVGSILVTHMPSGRQKLALDKAVIKIEPLSDEDIQALVDEGEIMYCAGGLMVEHPLVAPNVTQIEGGIDSVLGLGMATVEDLILSVSGAED</sequence>
<evidence type="ECO:0000256" key="1">
    <source>
        <dbReference type="ARBA" id="ARBA00022801"/>
    </source>
</evidence>
<dbReference type="SUPFAM" id="SSF52972">
    <property type="entry name" value="ITPase-like"/>
    <property type="match status" value="1"/>
</dbReference>
<comment type="caution">
    <text evidence="2">The sequence shown here is derived from an EMBL/GenBank/DDBJ whole genome shotgun (WGS) entry which is preliminary data.</text>
</comment>
<dbReference type="PANTHER" id="PTHR43213:SF4">
    <property type="entry name" value="7-METHYL-GTP PYROPHOSPHATASE"/>
    <property type="match status" value="1"/>
</dbReference>
<keyword evidence="3" id="KW-1185">Reference proteome</keyword>
<dbReference type="InterPro" id="IPR029001">
    <property type="entry name" value="ITPase-like_fam"/>
</dbReference>
<keyword evidence="1" id="KW-0378">Hydrolase</keyword>
<reference evidence="2" key="1">
    <citation type="submission" date="2020-10" db="EMBL/GenBank/DDBJ databases">
        <title>Unveiling of a novel bifunctional photoreceptor, Dualchrome1, isolated from a cosmopolitan green alga.</title>
        <authorList>
            <person name="Suzuki S."/>
            <person name="Kawachi M."/>
        </authorList>
    </citation>
    <scope>NUCLEOTIDE SEQUENCE</scope>
    <source>
        <strain evidence="2">NIES 2893</strain>
    </source>
</reference>
<dbReference type="Pfam" id="PF02545">
    <property type="entry name" value="Maf"/>
    <property type="match status" value="1"/>
</dbReference>